<comment type="caution">
    <text evidence="2">The sequence shown here is derived from an EMBL/GenBank/DDBJ whole genome shotgun (WGS) entry which is preliminary data.</text>
</comment>
<dbReference type="AlphaFoldDB" id="A0AAN4Z2U8"/>
<dbReference type="SUPFAM" id="SSF48371">
    <property type="entry name" value="ARM repeat"/>
    <property type="match status" value="1"/>
</dbReference>
<dbReference type="InterPro" id="IPR016024">
    <property type="entry name" value="ARM-type_fold"/>
</dbReference>
<evidence type="ECO:0000313" key="2">
    <source>
        <dbReference type="EMBL" id="GMR32279.1"/>
    </source>
</evidence>
<reference evidence="3" key="1">
    <citation type="submission" date="2022-10" db="EMBL/GenBank/DDBJ databases">
        <title>Genome assembly of Pristionchus species.</title>
        <authorList>
            <person name="Yoshida K."/>
            <person name="Sommer R.J."/>
        </authorList>
    </citation>
    <scope>NUCLEOTIDE SEQUENCE [LARGE SCALE GENOMIC DNA]</scope>
    <source>
        <strain evidence="3">RS5460</strain>
    </source>
</reference>
<keyword evidence="3" id="KW-1185">Reference proteome</keyword>
<evidence type="ECO:0000313" key="3">
    <source>
        <dbReference type="Proteomes" id="UP001328107"/>
    </source>
</evidence>
<accession>A0AAN4Z2U8</accession>
<dbReference type="GO" id="GO:0034474">
    <property type="term" value="P:U2 snRNA 3'-end processing"/>
    <property type="evidence" value="ECO:0007669"/>
    <property type="project" value="InterPro"/>
</dbReference>
<dbReference type="PANTHER" id="PTHR21224:SF1">
    <property type="entry name" value="INTEGRATOR COMPLEX SUBUNIT 1"/>
    <property type="match status" value="1"/>
</dbReference>
<gene>
    <name evidence="2" type="ORF">PMAYCL1PPCAC_02474</name>
</gene>
<feature type="domain" description="Integrator complex subunit 1 R4" evidence="1">
    <location>
        <begin position="24"/>
        <end position="122"/>
    </location>
</feature>
<dbReference type="Proteomes" id="UP001328107">
    <property type="component" value="Unassembled WGS sequence"/>
</dbReference>
<sequence>ITAHSCISSPPLHLIYSSMHPLNAKLSQVDSTCDTLETVREVENLTQINAQKSEEFSRFLLPLFCSPSSSVRRHSIQSAITSLASNPQRVDQIVDGYRLALGHSNIEIVSTAMQFLSQMITVVGDHSSSLISSALAASRRHFSPAHFTSIISTTMEIAKGREDEE</sequence>
<protein>
    <recommendedName>
        <fullName evidence="1">Integrator complex subunit 1 R4 domain-containing protein</fullName>
    </recommendedName>
</protein>
<organism evidence="2 3">
    <name type="scientific">Pristionchus mayeri</name>
    <dbReference type="NCBI Taxonomy" id="1317129"/>
    <lineage>
        <taxon>Eukaryota</taxon>
        <taxon>Metazoa</taxon>
        <taxon>Ecdysozoa</taxon>
        <taxon>Nematoda</taxon>
        <taxon>Chromadorea</taxon>
        <taxon>Rhabditida</taxon>
        <taxon>Rhabditina</taxon>
        <taxon>Diplogasteromorpha</taxon>
        <taxon>Diplogasteroidea</taxon>
        <taxon>Neodiplogasteridae</taxon>
        <taxon>Pristionchus</taxon>
    </lineage>
</organism>
<evidence type="ECO:0000259" key="1">
    <source>
        <dbReference type="Pfam" id="PF22928"/>
    </source>
</evidence>
<dbReference type="EMBL" id="BTRK01000001">
    <property type="protein sequence ID" value="GMR32279.1"/>
    <property type="molecule type" value="Genomic_DNA"/>
</dbReference>
<dbReference type="InterPro" id="IPR038902">
    <property type="entry name" value="INTS1"/>
</dbReference>
<feature type="non-terminal residue" evidence="2">
    <location>
        <position position="1"/>
    </location>
</feature>
<name>A0AAN4Z2U8_9BILA</name>
<dbReference type="PANTHER" id="PTHR21224">
    <property type="entry name" value="INTEGRATOR COMPLEX SUBUNIT 1"/>
    <property type="match status" value="1"/>
</dbReference>
<dbReference type="Pfam" id="PF22928">
    <property type="entry name" value="INTS1_R4"/>
    <property type="match status" value="1"/>
</dbReference>
<dbReference type="InterPro" id="IPR053965">
    <property type="entry name" value="INTS1_R4"/>
</dbReference>
<dbReference type="GO" id="GO:0032039">
    <property type="term" value="C:integrator complex"/>
    <property type="evidence" value="ECO:0007669"/>
    <property type="project" value="InterPro"/>
</dbReference>
<proteinExistence type="predicted"/>